<reference evidence="2" key="1">
    <citation type="journal article" date="2023" name="IMA Fungus">
        <title>Comparative genomic study of the Penicillium genus elucidates a diverse pangenome and 15 lateral gene transfer events.</title>
        <authorList>
            <person name="Petersen C."/>
            <person name="Sorensen T."/>
            <person name="Nielsen M.R."/>
            <person name="Sondergaard T.E."/>
            <person name="Sorensen J.L."/>
            <person name="Fitzpatrick D.A."/>
            <person name="Frisvad J.C."/>
            <person name="Nielsen K.L."/>
        </authorList>
    </citation>
    <scope>NUCLEOTIDE SEQUENCE</scope>
    <source>
        <strain evidence="2">IBT 17514</strain>
    </source>
</reference>
<feature type="compositionally biased region" description="Low complexity" evidence="1">
    <location>
        <begin position="62"/>
        <end position="74"/>
    </location>
</feature>
<feature type="compositionally biased region" description="Polar residues" evidence="1">
    <location>
        <begin position="267"/>
        <end position="277"/>
    </location>
</feature>
<evidence type="ECO:0000256" key="1">
    <source>
        <dbReference type="SAM" id="MobiDB-lite"/>
    </source>
</evidence>
<feature type="region of interest" description="Disordered" evidence="1">
    <location>
        <begin position="119"/>
        <end position="144"/>
    </location>
</feature>
<gene>
    <name evidence="2" type="ORF">N7493_006386</name>
</gene>
<feature type="compositionally biased region" description="Polar residues" evidence="1">
    <location>
        <begin position="20"/>
        <end position="56"/>
    </location>
</feature>
<evidence type="ECO:0000313" key="3">
    <source>
        <dbReference type="Proteomes" id="UP001215712"/>
    </source>
</evidence>
<feature type="region of interest" description="Disordered" evidence="1">
    <location>
        <begin position="1"/>
        <end position="78"/>
    </location>
</feature>
<keyword evidence="3" id="KW-1185">Reference proteome</keyword>
<feature type="region of interest" description="Disordered" evidence="1">
    <location>
        <begin position="181"/>
        <end position="313"/>
    </location>
</feature>
<evidence type="ECO:0000313" key="2">
    <source>
        <dbReference type="EMBL" id="KAJ5724658.1"/>
    </source>
</evidence>
<comment type="caution">
    <text evidence="2">The sequence shown here is derived from an EMBL/GenBank/DDBJ whole genome shotgun (WGS) entry which is preliminary data.</text>
</comment>
<dbReference type="Proteomes" id="UP001215712">
    <property type="component" value="Unassembled WGS sequence"/>
</dbReference>
<feature type="compositionally biased region" description="Polar residues" evidence="1">
    <location>
        <begin position="293"/>
        <end position="313"/>
    </location>
</feature>
<organism evidence="2 3">
    <name type="scientific">Penicillium malachiteum</name>
    <dbReference type="NCBI Taxonomy" id="1324776"/>
    <lineage>
        <taxon>Eukaryota</taxon>
        <taxon>Fungi</taxon>
        <taxon>Dikarya</taxon>
        <taxon>Ascomycota</taxon>
        <taxon>Pezizomycotina</taxon>
        <taxon>Eurotiomycetes</taxon>
        <taxon>Eurotiomycetidae</taxon>
        <taxon>Eurotiales</taxon>
        <taxon>Aspergillaceae</taxon>
        <taxon>Penicillium</taxon>
    </lineage>
</organism>
<accession>A0AAD6HL59</accession>
<dbReference type="EMBL" id="JAQJAN010000008">
    <property type="protein sequence ID" value="KAJ5724658.1"/>
    <property type="molecule type" value="Genomic_DNA"/>
</dbReference>
<dbReference type="AlphaFoldDB" id="A0AAD6HL59"/>
<proteinExistence type="predicted"/>
<protein>
    <submittedName>
        <fullName evidence="2">Uncharacterized protein</fullName>
    </submittedName>
</protein>
<name>A0AAD6HL59_9EURO</name>
<reference evidence="2" key="2">
    <citation type="submission" date="2023-01" db="EMBL/GenBank/DDBJ databases">
        <authorList>
            <person name="Petersen C."/>
        </authorList>
    </citation>
    <scope>NUCLEOTIDE SEQUENCE</scope>
    <source>
        <strain evidence="2">IBT 17514</strain>
    </source>
</reference>
<feature type="compositionally biased region" description="Basic and acidic residues" evidence="1">
    <location>
        <begin position="181"/>
        <end position="190"/>
    </location>
</feature>
<sequence>MSCLSTPGDRPIARPKPKLTLQTSSLPRTFGTSTTGLSRPFTTAPGTSPTVRNTFKNAYDVPSPTSATTSPSKGPSHRFPTDKAISPYVYHPINNNNFNHRSAYQLPLGVRSILRNSPLDTASRRRSGSISAGAGGPGGAGTRRVFFPAKKQVSYRQPLEEIIHTERYTAQHLDIIHEAEEQKEHEKEGTQSEAVSETGLGPEQQVPAESTDDSDSSQSSTSDEASTDENKPKSTLSKLERKKRRTMRTERQVRAVALLDGLDSDHYTASSTPQTPRQGRIKRRREWKWTLGPIQSSLENTSPQSLSSVSTTP</sequence>